<dbReference type="Gene3D" id="1.10.1740.10">
    <property type="match status" value="1"/>
</dbReference>
<dbReference type="SUPFAM" id="SSF88659">
    <property type="entry name" value="Sigma3 and sigma4 domains of RNA polymerase sigma factors"/>
    <property type="match status" value="1"/>
</dbReference>
<dbReference type="PANTHER" id="PTHR43133:SF51">
    <property type="entry name" value="RNA POLYMERASE SIGMA FACTOR"/>
    <property type="match status" value="1"/>
</dbReference>
<keyword evidence="7" id="KW-1185">Reference proteome</keyword>
<name>A0A1I3J0W3_9PLAN</name>
<dbReference type="SUPFAM" id="SSF88946">
    <property type="entry name" value="Sigma2 domain of RNA polymerase sigma factors"/>
    <property type="match status" value="1"/>
</dbReference>
<dbReference type="EMBL" id="FOQD01000010">
    <property type="protein sequence ID" value="SFI53911.1"/>
    <property type="molecule type" value="Genomic_DNA"/>
</dbReference>
<evidence type="ECO:0000313" key="7">
    <source>
        <dbReference type="Proteomes" id="UP000199518"/>
    </source>
</evidence>
<dbReference type="AlphaFoldDB" id="A0A1I3J0W3"/>
<dbReference type="NCBIfam" id="TIGR02937">
    <property type="entry name" value="sigma70-ECF"/>
    <property type="match status" value="1"/>
</dbReference>
<dbReference type="InterPro" id="IPR039425">
    <property type="entry name" value="RNA_pol_sigma-70-like"/>
</dbReference>
<dbReference type="CDD" id="cd06171">
    <property type="entry name" value="Sigma70_r4"/>
    <property type="match status" value="1"/>
</dbReference>
<gene>
    <name evidence="6" type="ORF">SAMN05421753_11023</name>
</gene>
<evidence type="ECO:0000256" key="3">
    <source>
        <dbReference type="ARBA" id="ARBA00023082"/>
    </source>
</evidence>
<dbReference type="PANTHER" id="PTHR43133">
    <property type="entry name" value="RNA POLYMERASE ECF-TYPE SIGMA FACTO"/>
    <property type="match status" value="1"/>
</dbReference>
<reference evidence="7" key="1">
    <citation type="submission" date="2016-10" db="EMBL/GenBank/DDBJ databases">
        <authorList>
            <person name="Varghese N."/>
            <person name="Submissions S."/>
        </authorList>
    </citation>
    <scope>NUCLEOTIDE SEQUENCE [LARGE SCALE GENOMIC DNA]</scope>
    <source>
        <strain evidence="7">DSM 26348</strain>
    </source>
</reference>
<dbReference type="GO" id="GO:0016987">
    <property type="term" value="F:sigma factor activity"/>
    <property type="evidence" value="ECO:0007669"/>
    <property type="project" value="UniProtKB-KW"/>
</dbReference>
<dbReference type="GO" id="GO:0006352">
    <property type="term" value="P:DNA-templated transcription initiation"/>
    <property type="evidence" value="ECO:0007669"/>
    <property type="project" value="InterPro"/>
</dbReference>
<dbReference type="InterPro" id="IPR013325">
    <property type="entry name" value="RNA_pol_sigma_r2"/>
</dbReference>
<sequence length="192" mass="21592">MPFVEVDRRILDRCLRRQPGAWEEFVDRFIGVFIHVIRHTAHMRSVDLTPADIEDLCSEVFLTLLKNDFAVLRHFKGKSSLATYLSVVSRRVVVKSMTQRRKSEALGHTSVHPSALRSSGVELSPQAVDQEEVRALMNQLPPSEAAVIKLFYLDGLSYQEISKQLGIAENSIGPTLHRAKERLRQGKVSSAG</sequence>
<evidence type="ECO:0000259" key="5">
    <source>
        <dbReference type="Pfam" id="PF08281"/>
    </source>
</evidence>
<comment type="similarity">
    <text evidence="1">Belongs to the sigma-70 factor family. ECF subfamily.</text>
</comment>
<evidence type="ECO:0000256" key="1">
    <source>
        <dbReference type="ARBA" id="ARBA00010641"/>
    </source>
</evidence>
<evidence type="ECO:0000313" key="6">
    <source>
        <dbReference type="EMBL" id="SFI53911.1"/>
    </source>
</evidence>
<accession>A0A1I3J0W3</accession>
<proteinExistence type="inferred from homology"/>
<dbReference type="InterPro" id="IPR013249">
    <property type="entry name" value="RNA_pol_sigma70_r4_t2"/>
</dbReference>
<dbReference type="InterPro" id="IPR014284">
    <property type="entry name" value="RNA_pol_sigma-70_dom"/>
</dbReference>
<dbReference type="GO" id="GO:0003677">
    <property type="term" value="F:DNA binding"/>
    <property type="evidence" value="ECO:0007669"/>
    <property type="project" value="InterPro"/>
</dbReference>
<dbReference type="Pfam" id="PF08281">
    <property type="entry name" value="Sigma70_r4_2"/>
    <property type="match status" value="1"/>
</dbReference>
<protein>
    <submittedName>
        <fullName evidence="6">RNA polymerase sigma-70 factor, ECF subfamily</fullName>
    </submittedName>
</protein>
<keyword evidence="3" id="KW-0731">Sigma factor</keyword>
<dbReference type="InterPro" id="IPR036388">
    <property type="entry name" value="WH-like_DNA-bd_sf"/>
</dbReference>
<dbReference type="Proteomes" id="UP000199518">
    <property type="component" value="Unassembled WGS sequence"/>
</dbReference>
<dbReference type="STRING" id="1576369.SAMN05421753_11023"/>
<keyword evidence="4" id="KW-0804">Transcription</keyword>
<evidence type="ECO:0000256" key="2">
    <source>
        <dbReference type="ARBA" id="ARBA00023015"/>
    </source>
</evidence>
<feature type="domain" description="RNA polymerase sigma factor 70 region 4 type 2" evidence="5">
    <location>
        <begin position="131"/>
        <end position="183"/>
    </location>
</feature>
<organism evidence="6 7">
    <name type="scientific">Planctomicrobium piriforme</name>
    <dbReference type="NCBI Taxonomy" id="1576369"/>
    <lineage>
        <taxon>Bacteria</taxon>
        <taxon>Pseudomonadati</taxon>
        <taxon>Planctomycetota</taxon>
        <taxon>Planctomycetia</taxon>
        <taxon>Planctomycetales</taxon>
        <taxon>Planctomycetaceae</taxon>
        <taxon>Planctomicrobium</taxon>
    </lineage>
</organism>
<dbReference type="InterPro" id="IPR013324">
    <property type="entry name" value="RNA_pol_sigma_r3/r4-like"/>
</dbReference>
<keyword evidence="2" id="KW-0805">Transcription regulation</keyword>
<evidence type="ECO:0000256" key="4">
    <source>
        <dbReference type="ARBA" id="ARBA00023163"/>
    </source>
</evidence>
<dbReference type="Gene3D" id="1.10.10.10">
    <property type="entry name" value="Winged helix-like DNA-binding domain superfamily/Winged helix DNA-binding domain"/>
    <property type="match status" value="1"/>
</dbReference>